<dbReference type="AlphaFoldDB" id="A0A6A3NRT6"/>
<evidence type="ECO:0000313" key="4">
    <source>
        <dbReference type="Proteomes" id="UP000429607"/>
    </source>
</evidence>
<proteinExistence type="predicted"/>
<dbReference type="EMBL" id="QXFT01000109">
    <property type="protein sequence ID" value="KAE9354739.1"/>
    <property type="molecule type" value="Genomic_DNA"/>
</dbReference>
<accession>A0A6A3NRT6</accession>
<dbReference type="EMBL" id="QXFU01000110">
    <property type="protein sequence ID" value="KAE9043903.1"/>
    <property type="molecule type" value="Genomic_DNA"/>
</dbReference>
<sequence>MPTRLELLRAERQEQVIEEAHPPVRSVEGARSVIADEQPIPFEICVLRMEEFDRYWRLNLIDRDDEPDFEEILE</sequence>
<evidence type="ECO:0000313" key="6">
    <source>
        <dbReference type="Proteomes" id="UP000435112"/>
    </source>
</evidence>
<reference evidence="4 6" key="1">
    <citation type="submission" date="2018-09" db="EMBL/GenBank/DDBJ databases">
        <title>Genomic investigation of the strawberry pathogen Phytophthora fragariae indicates pathogenicity is determined by transcriptional variation in three key races.</title>
        <authorList>
            <person name="Adams T.M."/>
            <person name="Armitage A.D."/>
            <person name="Sobczyk M.K."/>
            <person name="Bates H.J."/>
            <person name="Dunwell J.M."/>
            <person name="Nellist C.F."/>
            <person name="Harrison R.J."/>
        </authorList>
    </citation>
    <scope>NUCLEOTIDE SEQUENCE [LARGE SCALE GENOMIC DNA]</scope>
    <source>
        <strain evidence="2 4">SCRP249</strain>
        <strain evidence="1 6">SCRP324</strain>
        <strain evidence="3 5">SCRP333</strain>
    </source>
</reference>
<dbReference type="Proteomes" id="UP000429607">
    <property type="component" value="Unassembled WGS sequence"/>
</dbReference>
<dbReference type="OrthoDB" id="10517630at2759"/>
<evidence type="ECO:0000313" key="3">
    <source>
        <dbReference type="EMBL" id="KAE9354739.1"/>
    </source>
</evidence>
<comment type="caution">
    <text evidence="1">The sequence shown here is derived from an EMBL/GenBank/DDBJ whole genome shotgun (WGS) entry which is preliminary data.</text>
</comment>
<evidence type="ECO:0000313" key="1">
    <source>
        <dbReference type="EMBL" id="KAE9043903.1"/>
    </source>
</evidence>
<name>A0A6A3NRT6_9STRA</name>
<dbReference type="EMBL" id="QXFV01000087">
    <property type="protein sequence ID" value="KAE9050279.1"/>
    <property type="molecule type" value="Genomic_DNA"/>
</dbReference>
<evidence type="ECO:0000313" key="5">
    <source>
        <dbReference type="Proteomes" id="UP000434957"/>
    </source>
</evidence>
<gene>
    <name evidence="2" type="ORF">PR001_g2527</name>
    <name evidence="1" type="ORF">PR002_g3104</name>
    <name evidence="3" type="ORF">PR003_g3201</name>
</gene>
<dbReference type="Proteomes" id="UP000434957">
    <property type="component" value="Unassembled WGS sequence"/>
</dbReference>
<dbReference type="Proteomes" id="UP000435112">
    <property type="component" value="Unassembled WGS sequence"/>
</dbReference>
<keyword evidence="5" id="KW-1185">Reference proteome</keyword>
<protein>
    <submittedName>
        <fullName evidence="1">Uncharacterized protein</fullName>
    </submittedName>
</protein>
<evidence type="ECO:0000313" key="2">
    <source>
        <dbReference type="EMBL" id="KAE9050279.1"/>
    </source>
</evidence>
<organism evidence="1 6">
    <name type="scientific">Phytophthora rubi</name>
    <dbReference type="NCBI Taxonomy" id="129364"/>
    <lineage>
        <taxon>Eukaryota</taxon>
        <taxon>Sar</taxon>
        <taxon>Stramenopiles</taxon>
        <taxon>Oomycota</taxon>
        <taxon>Peronosporomycetes</taxon>
        <taxon>Peronosporales</taxon>
        <taxon>Peronosporaceae</taxon>
        <taxon>Phytophthora</taxon>
    </lineage>
</organism>